<proteinExistence type="predicted"/>
<comment type="caution">
    <text evidence="3">The sequence shown here is derived from an EMBL/GenBank/DDBJ whole genome shotgun (WGS) entry which is preliminary data.</text>
</comment>
<dbReference type="EMBL" id="JAHOPC010000012">
    <property type="protein sequence ID" value="MBU8868143.1"/>
    <property type="molecule type" value="Genomic_DNA"/>
</dbReference>
<dbReference type="Proteomes" id="UP000824166">
    <property type="component" value="Unassembled WGS sequence"/>
</dbReference>
<sequence>MSEDSTPAGRRTARTEGYTGEQAIDRLLADSGLGDARDIRADLLELRSLASTAPLPSAAVRALMISDRAAGGRSTTAELASTVAGVPTAVLTSVQGFTDPTSTDELAARRRRKRRTAIAGLAVAVSLAGGATAAAASEGGIPGAFQHLGSTIGSVVSQLTPGSGNGSRQNPGSPSEQERGRTVTPATPYPSGRNPAGSGTSGNGANPGQEPQGGTNGASGHSNSPKAPNAGTPETPKLPGNGQPGNISIPTPAAPITPPGIEAPNVTPPTLRQSDIPVPVPTHVVPEEPVAPGND</sequence>
<evidence type="ECO:0000313" key="4">
    <source>
        <dbReference type="Proteomes" id="UP000824166"/>
    </source>
</evidence>
<organism evidence="3 4">
    <name type="scientific">Paenarthrobacter aromaticivorans</name>
    <dbReference type="NCBI Taxonomy" id="2849150"/>
    <lineage>
        <taxon>Bacteria</taxon>
        <taxon>Bacillati</taxon>
        <taxon>Actinomycetota</taxon>
        <taxon>Actinomycetes</taxon>
        <taxon>Micrococcales</taxon>
        <taxon>Micrococcaceae</taxon>
        <taxon>Paenarthrobacter</taxon>
    </lineage>
</organism>
<dbReference type="RefSeq" id="WP_216926265.1">
    <property type="nucleotide sequence ID" value="NZ_JAHOPC010000012.1"/>
</dbReference>
<protein>
    <submittedName>
        <fullName evidence="3">Uncharacterized protein</fullName>
    </submittedName>
</protein>
<feature type="compositionally biased region" description="Polar residues" evidence="1">
    <location>
        <begin position="155"/>
        <end position="175"/>
    </location>
</feature>
<keyword evidence="2" id="KW-1133">Transmembrane helix</keyword>
<keyword evidence="2" id="KW-0472">Membrane</keyword>
<evidence type="ECO:0000256" key="2">
    <source>
        <dbReference type="SAM" id="Phobius"/>
    </source>
</evidence>
<gene>
    <name evidence="3" type="ORF">KSW38_17775</name>
</gene>
<name>A0ABS6I8V5_9MICC</name>
<feature type="region of interest" description="Disordered" evidence="1">
    <location>
        <begin position="155"/>
        <end position="295"/>
    </location>
</feature>
<feature type="compositionally biased region" description="Low complexity" evidence="1">
    <location>
        <begin position="281"/>
        <end position="295"/>
    </location>
</feature>
<accession>A0ABS6I8V5</accession>
<keyword evidence="4" id="KW-1185">Reference proteome</keyword>
<evidence type="ECO:0000313" key="3">
    <source>
        <dbReference type="EMBL" id="MBU8868143.1"/>
    </source>
</evidence>
<keyword evidence="2" id="KW-0812">Transmembrane</keyword>
<evidence type="ECO:0000256" key="1">
    <source>
        <dbReference type="SAM" id="MobiDB-lite"/>
    </source>
</evidence>
<reference evidence="3 4" key="1">
    <citation type="submission" date="2021-06" db="EMBL/GenBank/DDBJ databases">
        <authorList>
            <person name="Jeong J.W."/>
        </authorList>
    </citation>
    <scope>NUCLEOTIDE SEQUENCE [LARGE SCALE GENOMIC DNA]</scope>
    <source>
        <strain evidence="3 4">MMS21-TAE1-1</strain>
    </source>
</reference>
<feature type="transmembrane region" description="Helical" evidence="2">
    <location>
        <begin position="117"/>
        <end position="136"/>
    </location>
</feature>